<evidence type="ECO:0000313" key="3">
    <source>
        <dbReference type="Proteomes" id="UP000774617"/>
    </source>
</evidence>
<dbReference type="PANTHER" id="PTHR47551">
    <property type="entry name" value="TUBULIN--TYROSINE LIGASE PBY1-RELATED"/>
    <property type="match status" value="1"/>
</dbReference>
<dbReference type="InterPro" id="IPR027746">
    <property type="entry name" value="TTL"/>
</dbReference>
<dbReference type="PANTHER" id="PTHR47551:SF1">
    <property type="entry name" value="TUBULIN--TYROSINE LIGASE PBY1-RELATED"/>
    <property type="match status" value="1"/>
</dbReference>
<proteinExistence type="predicted"/>
<evidence type="ECO:0000313" key="2">
    <source>
        <dbReference type="EMBL" id="KAH7056927.1"/>
    </source>
</evidence>
<evidence type="ECO:0000256" key="1">
    <source>
        <dbReference type="SAM" id="MobiDB-lite"/>
    </source>
</evidence>
<dbReference type="PROSITE" id="PS51221">
    <property type="entry name" value="TTL"/>
    <property type="match status" value="1"/>
</dbReference>
<reference evidence="2 3" key="1">
    <citation type="journal article" date="2021" name="Nat. Commun.">
        <title>Genetic determinants of endophytism in the Arabidopsis root mycobiome.</title>
        <authorList>
            <person name="Mesny F."/>
            <person name="Miyauchi S."/>
            <person name="Thiergart T."/>
            <person name="Pickel B."/>
            <person name="Atanasova L."/>
            <person name="Karlsson M."/>
            <person name="Huettel B."/>
            <person name="Barry K.W."/>
            <person name="Haridas S."/>
            <person name="Chen C."/>
            <person name="Bauer D."/>
            <person name="Andreopoulos W."/>
            <person name="Pangilinan J."/>
            <person name="LaButti K."/>
            <person name="Riley R."/>
            <person name="Lipzen A."/>
            <person name="Clum A."/>
            <person name="Drula E."/>
            <person name="Henrissat B."/>
            <person name="Kohler A."/>
            <person name="Grigoriev I.V."/>
            <person name="Martin F.M."/>
            <person name="Hacquard S."/>
        </authorList>
    </citation>
    <scope>NUCLEOTIDE SEQUENCE [LARGE SCALE GENOMIC DNA]</scope>
    <source>
        <strain evidence="2 3">MPI-SDFR-AT-0080</strain>
    </source>
</reference>
<organism evidence="2 3">
    <name type="scientific">Macrophomina phaseolina</name>
    <dbReference type="NCBI Taxonomy" id="35725"/>
    <lineage>
        <taxon>Eukaryota</taxon>
        <taxon>Fungi</taxon>
        <taxon>Dikarya</taxon>
        <taxon>Ascomycota</taxon>
        <taxon>Pezizomycotina</taxon>
        <taxon>Dothideomycetes</taxon>
        <taxon>Dothideomycetes incertae sedis</taxon>
        <taxon>Botryosphaeriales</taxon>
        <taxon>Botryosphaeriaceae</taxon>
        <taxon>Macrophomina</taxon>
    </lineage>
</organism>
<dbReference type="InterPro" id="IPR004344">
    <property type="entry name" value="TTL/TTLL_fam"/>
</dbReference>
<dbReference type="Gene3D" id="3.30.470.20">
    <property type="entry name" value="ATP-grasp fold, B domain"/>
    <property type="match status" value="1"/>
</dbReference>
<dbReference type="Proteomes" id="UP000774617">
    <property type="component" value="Unassembled WGS sequence"/>
</dbReference>
<sequence length="455" mass="50740">MTETLTRRFGHFTLSSSRPTVYCLIKHDDPAMQSLIESGFKSRLPKSYKIIRSMAKYRGGPLLQVGSKDSLDFETAFHQPSMLISSYVTRDALTRKHLLAQVYAKRIAKHPDSLLKTNVKAIENLDLSSSTSLFDLLDDTLLGETLQSNKEKTPADRVWWMLRPDMEGGSQDLSLFSTVDELQATFNSWDDDAEKDHAEGEQLDHANPDHSRSSVHSPVDTDADPDAFPSESGGWSSFMHITVTTEEKVEEDKPQRHVIAQRYVSRPLTFDSRKFQVSAYVLAVGALKVFVYRPMLALFANSPFTAPWETSSGNDLQSHSTFEGKVRLFWDLPDQPRGWKESVFNQICGITGEVFAAAGTREMKAHFQPLPQAFELFAANFAVDCTGKAMLADIRASPGFHHQTECGAKLGKMVEGLYEEVAEYAVKPFFEGESAKAPKASGKLVKVVDVDSKLV</sequence>
<dbReference type="GO" id="GO:0016874">
    <property type="term" value="F:ligase activity"/>
    <property type="evidence" value="ECO:0007669"/>
    <property type="project" value="UniProtKB-KW"/>
</dbReference>
<keyword evidence="2" id="KW-0436">Ligase</keyword>
<dbReference type="Pfam" id="PF03133">
    <property type="entry name" value="TTL"/>
    <property type="match status" value="1"/>
</dbReference>
<protein>
    <submittedName>
        <fullName evidence="2">Tubulin-tyrosine ligase family-domain-containing protein</fullName>
    </submittedName>
</protein>
<feature type="region of interest" description="Disordered" evidence="1">
    <location>
        <begin position="194"/>
        <end position="233"/>
    </location>
</feature>
<dbReference type="EMBL" id="JAGTJR010000007">
    <property type="protein sequence ID" value="KAH7056927.1"/>
    <property type="molecule type" value="Genomic_DNA"/>
</dbReference>
<name>A0ABQ8GIJ6_9PEZI</name>
<comment type="caution">
    <text evidence="2">The sequence shown here is derived from an EMBL/GenBank/DDBJ whole genome shotgun (WGS) entry which is preliminary data.</text>
</comment>
<accession>A0ABQ8GIJ6</accession>
<gene>
    <name evidence="2" type="ORF">B0J12DRAFT_652804</name>
</gene>
<keyword evidence="3" id="KW-1185">Reference proteome</keyword>
<feature type="compositionally biased region" description="Basic and acidic residues" evidence="1">
    <location>
        <begin position="194"/>
        <end position="212"/>
    </location>
</feature>